<dbReference type="AlphaFoldDB" id="A0A2N8HBZ3"/>
<reference evidence="2 3" key="1">
    <citation type="journal article" date="2017" name="BMC Genomics">
        <title>Genome sequencing of 39 Akkermansia muciniphila isolates reveals its population structure, genomic and functional diverisity, and global distribution in mammalian gut microbiotas.</title>
        <authorList>
            <person name="Guo X."/>
            <person name="Li S."/>
            <person name="Zhang J."/>
            <person name="Wu F."/>
            <person name="Li X."/>
            <person name="Wu D."/>
            <person name="Zhang M."/>
            <person name="Ou Z."/>
            <person name="Jie Z."/>
            <person name="Yan Q."/>
            <person name="Li P."/>
            <person name="Yi J."/>
            <person name="Peng Y."/>
        </authorList>
    </citation>
    <scope>NUCLEOTIDE SEQUENCE [LARGE SCALE GENOMIC DNA]</scope>
    <source>
        <strain evidence="2 3">GP24</strain>
    </source>
</reference>
<proteinExistence type="predicted"/>
<name>A0A2N8HBZ3_9BACT</name>
<evidence type="ECO:0000313" key="3">
    <source>
        <dbReference type="Proteomes" id="UP000236000"/>
    </source>
</evidence>
<evidence type="ECO:0000313" key="2">
    <source>
        <dbReference type="EMBL" id="PNC17358.1"/>
    </source>
</evidence>
<keyword evidence="1" id="KW-0812">Transmembrane</keyword>
<feature type="transmembrane region" description="Helical" evidence="1">
    <location>
        <begin position="114"/>
        <end position="142"/>
    </location>
</feature>
<dbReference type="Proteomes" id="UP000236000">
    <property type="component" value="Unassembled WGS sequence"/>
</dbReference>
<organism evidence="2 3">
    <name type="scientific">Akkermansia muciniphila</name>
    <dbReference type="NCBI Taxonomy" id="239935"/>
    <lineage>
        <taxon>Bacteria</taxon>
        <taxon>Pseudomonadati</taxon>
        <taxon>Verrucomicrobiota</taxon>
        <taxon>Verrucomicrobiia</taxon>
        <taxon>Verrucomicrobiales</taxon>
        <taxon>Akkermansiaceae</taxon>
        <taxon>Akkermansia</taxon>
    </lineage>
</organism>
<evidence type="ECO:0000256" key="1">
    <source>
        <dbReference type="SAM" id="Phobius"/>
    </source>
</evidence>
<comment type="caution">
    <text evidence="2">The sequence shown here is derived from an EMBL/GenBank/DDBJ whole genome shotgun (WGS) entry which is preliminary data.</text>
</comment>
<sequence length="145" mass="16110">MNTCEILQRPIHQGPYTGMVETITNADSKAPFLCYSCGQEPGKGAYWSIIGDRGGSAYCFRCLCASCAWEQINGIPDRAGKSPYQSLDPRKERRQLEARKNGTRERRKEAVTRLLFGLVIALVYLAAAAFIVGFFYLAVMIFSGL</sequence>
<keyword evidence="1" id="KW-0472">Membrane</keyword>
<protein>
    <submittedName>
        <fullName evidence="2">Uncharacterized protein</fullName>
    </submittedName>
</protein>
<accession>A0A2N8HBZ3</accession>
<dbReference type="EMBL" id="PJKA01000013">
    <property type="protein sequence ID" value="PNC17358.1"/>
    <property type="molecule type" value="Genomic_DNA"/>
</dbReference>
<gene>
    <name evidence="2" type="ORF">CXU22_12160</name>
</gene>
<keyword evidence="1" id="KW-1133">Transmembrane helix</keyword>